<keyword evidence="1" id="KW-1133">Transmembrane helix</keyword>
<dbReference type="Proteomes" id="UP000237000">
    <property type="component" value="Unassembled WGS sequence"/>
</dbReference>
<evidence type="ECO:0000313" key="2">
    <source>
        <dbReference type="EMBL" id="PON96421.1"/>
    </source>
</evidence>
<reference evidence="3" key="1">
    <citation type="submission" date="2016-06" db="EMBL/GenBank/DDBJ databases">
        <title>Parallel loss of symbiosis genes in relatives of nitrogen-fixing non-legume Parasponia.</title>
        <authorList>
            <person name="Van Velzen R."/>
            <person name="Holmer R."/>
            <person name="Bu F."/>
            <person name="Rutten L."/>
            <person name="Van Zeijl A."/>
            <person name="Liu W."/>
            <person name="Santuari L."/>
            <person name="Cao Q."/>
            <person name="Sharma T."/>
            <person name="Shen D."/>
            <person name="Roswanjaya Y."/>
            <person name="Wardhani T."/>
            <person name="Kalhor M.S."/>
            <person name="Jansen J."/>
            <person name="Van den Hoogen J."/>
            <person name="Gungor B."/>
            <person name="Hartog M."/>
            <person name="Hontelez J."/>
            <person name="Verver J."/>
            <person name="Yang W.-C."/>
            <person name="Schijlen E."/>
            <person name="Repin R."/>
            <person name="Schilthuizen M."/>
            <person name="Schranz E."/>
            <person name="Heidstra R."/>
            <person name="Miyata K."/>
            <person name="Fedorova E."/>
            <person name="Kohlen W."/>
            <person name="Bisseling T."/>
            <person name="Smit S."/>
            <person name="Geurts R."/>
        </authorList>
    </citation>
    <scope>NUCLEOTIDE SEQUENCE [LARGE SCALE GENOMIC DNA]</scope>
    <source>
        <strain evidence="3">cv. RG33-2</strain>
    </source>
</reference>
<protein>
    <submittedName>
        <fullName evidence="2">Uncharacterized protein</fullName>
    </submittedName>
</protein>
<comment type="caution">
    <text evidence="2">The sequence shown here is derived from an EMBL/GenBank/DDBJ whole genome shotgun (WGS) entry which is preliminary data.</text>
</comment>
<evidence type="ECO:0000256" key="1">
    <source>
        <dbReference type="SAM" id="Phobius"/>
    </source>
</evidence>
<organism evidence="2 3">
    <name type="scientific">Trema orientale</name>
    <name type="common">Charcoal tree</name>
    <name type="synonym">Celtis orientalis</name>
    <dbReference type="NCBI Taxonomy" id="63057"/>
    <lineage>
        <taxon>Eukaryota</taxon>
        <taxon>Viridiplantae</taxon>
        <taxon>Streptophyta</taxon>
        <taxon>Embryophyta</taxon>
        <taxon>Tracheophyta</taxon>
        <taxon>Spermatophyta</taxon>
        <taxon>Magnoliopsida</taxon>
        <taxon>eudicotyledons</taxon>
        <taxon>Gunneridae</taxon>
        <taxon>Pentapetalae</taxon>
        <taxon>rosids</taxon>
        <taxon>fabids</taxon>
        <taxon>Rosales</taxon>
        <taxon>Cannabaceae</taxon>
        <taxon>Trema</taxon>
    </lineage>
</organism>
<feature type="transmembrane region" description="Helical" evidence="1">
    <location>
        <begin position="6"/>
        <end position="23"/>
    </location>
</feature>
<dbReference type="InParanoid" id="A0A2P5FF35"/>
<proteinExistence type="predicted"/>
<accession>A0A2P5FF35</accession>
<gene>
    <name evidence="2" type="ORF">TorRG33x02_076940</name>
</gene>
<evidence type="ECO:0000313" key="3">
    <source>
        <dbReference type="Proteomes" id="UP000237000"/>
    </source>
</evidence>
<sequence length="24" mass="2876">MSYSCIIYPVYIVFVFVSAKWVFL</sequence>
<name>A0A2P5FF35_TREOI</name>
<keyword evidence="3" id="KW-1185">Reference proteome</keyword>
<dbReference type="EMBL" id="JXTC01000038">
    <property type="protein sequence ID" value="PON96421.1"/>
    <property type="molecule type" value="Genomic_DNA"/>
</dbReference>
<dbReference type="AlphaFoldDB" id="A0A2P5FF35"/>
<keyword evidence="1" id="KW-0472">Membrane</keyword>
<keyword evidence="1" id="KW-0812">Transmembrane</keyword>